<reference evidence="2 3" key="1">
    <citation type="submission" date="2018-06" db="EMBL/GenBank/DDBJ databases">
        <authorList>
            <consortium name="Pathogen Informatics"/>
            <person name="Doyle S."/>
        </authorList>
    </citation>
    <scope>NUCLEOTIDE SEQUENCE [LARGE SCALE GENOMIC DNA]</scope>
    <source>
        <strain evidence="2 3">NCTC13533</strain>
    </source>
</reference>
<gene>
    <name evidence="2" type="ORF">NCTC13533_04619</name>
</gene>
<proteinExistence type="predicted"/>
<evidence type="ECO:0000256" key="1">
    <source>
        <dbReference type="SAM" id="Phobius"/>
    </source>
</evidence>
<dbReference type="AlphaFoldDB" id="A0A376EI30"/>
<organism evidence="2 3">
    <name type="scientific">Chryseobacterium carnipullorum</name>
    <dbReference type="NCBI Taxonomy" id="1124835"/>
    <lineage>
        <taxon>Bacteria</taxon>
        <taxon>Pseudomonadati</taxon>
        <taxon>Bacteroidota</taxon>
        <taxon>Flavobacteriia</taxon>
        <taxon>Flavobacteriales</taxon>
        <taxon>Weeksellaceae</taxon>
        <taxon>Chryseobacterium group</taxon>
        <taxon>Chryseobacterium</taxon>
    </lineage>
</organism>
<keyword evidence="1" id="KW-0812">Transmembrane</keyword>
<keyword evidence="1" id="KW-0472">Membrane</keyword>
<accession>A0A376EI30</accession>
<feature type="transmembrane region" description="Helical" evidence="1">
    <location>
        <begin position="103"/>
        <end position="123"/>
    </location>
</feature>
<feature type="transmembrane region" description="Helical" evidence="1">
    <location>
        <begin position="73"/>
        <end position="91"/>
    </location>
</feature>
<feature type="transmembrane region" description="Helical" evidence="1">
    <location>
        <begin position="48"/>
        <end position="67"/>
    </location>
</feature>
<feature type="transmembrane region" description="Helical" evidence="1">
    <location>
        <begin position="6"/>
        <end position="28"/>
    </location>
</feature>
<protein>
    <submittedName>
        <fullName evidence="2">Uncharacterized protein</fullName>
    </submittedName>
</protein>
<keyword evidence="1" id="KW-1133">Transmembrane helix</keyword>
<dbReference type="EMBL" id="UFVQ01000003">
    <property type="protein sequence ID" value="STD09604.1"/>
    <property type="molecule type" value="Genomic_DNA"/>
</dbReference>
<evidence type="ECO:0000313" key="2">
    <source>
        <dbReference type="EMBL" id="STD09604.1"/>
    </source>
</evidence>
<name>A0A376EI30_CHRCU</name>
<evidence type="ECO:0000313" key="3">
    <source>
        <dbReference type="Proteomes" id="UP000255224"/>
    </source>
</evidence>
<feature type="transmembrane region" description="Helical" evidence="1">
    <location>
        <begin position="193"/>
        <end position="217"/>
    </location>
</feature>
<feature type="transmembrane region" description="Helical" evidence="1">
    <location>
        <begin position="129"/>
        <end position="148"/>
    </location>
</feature>
<dbReference type="Proteomes" id="UP000255224">
    <property type="component" value="Unassembled WGS sequence"/>
</dbReference>
<sequence>MVKKAFSIWALYIHKMFIQIIYITVLFIDTVKSIALAGKKGLSSQNYFVVFLLVSLGLELYGHYKMYIKEFDFAYLFNYYSIFLILFFYRFYETVFSKRLKRISLCIVIAILIYIGLFTKFYGENYENKLGILVCFYFIITALVWFYLRLKNFDEKKIIDDPHFWISCGILFWSIFFIFRSIPMFFLKDNDPVFLNILKTIQYCVNIVMYTIFYVALRKFDSTSKIQTQI</sequence>
<feature type="transmembrane region" description="Helical" evidence="1">
    <location>
        <begin position="164"/>
        <end position="187"/>
    </location>
</feature>